<name>A0AA96WRM5_LEPBY</name>
<protein>
    <submittedName>
        <fullName evidence="1">Uncharacterized protein</fullName>
    </submittedName>
</protein>
<reference evidence="1" key="1">
    <citation type="journal article" date="2023" name="Plants (Basel)">
        <title>Genomic Analysis of Leptolyngbya boryana CZ1 Reveals Efficient Carbon Fixation Modules.</title>
        <authorList>
            <person name="Bai X."/>
            <person name="Wang H."/>
            <person name="Cheng W."/>
            <person name="Wang J."/>
            <person name="Ma M."/>
            <person name="Hu H."/>
            <person name="Song Z."/>
            <person name="Ma H."/>
            <person name="Fan Y."/>
            <person name="Du C."/>
            <person name="Xu J."/>
        </authorList>
    </citation>
    <scope>NUCLEOTIDE SEQUENCE</scope>
    <source>
        <strain evidence="1">CZ1</strain>
    </source>
</reference>
<dbReference type="EMBL" id="CP130144">
    <property type="protein sequence ID" value="WNZ44457.1"/>
    <property type="molecule type" value="Genomic_DNA"/>
</dbReference>
<dbReference type="AlphaFoldDB" id="A0AA96WRM5"/>
<proteinExistence type="predicted"/>
<accession>A0AA96WRM5</accession>
<reference evidence="1" key="2">
    <citation type="submission" date="2023-07" db="EMBL/GenBank/DDBJ databases">
        <authorList>
            <person name="Bai X.-H."/>
            <person name="Wang H.-H."/>
            <person name="Wang J."/>
            <person name="Ma M.-Y."/>
            <person name="Hu H.-H."/>
            <person name="Song Z.-L."/>
            <person name="Ma H.-G."/>
            <person name="Fan Y."/>
            <person name="Du C.-Y."/>
            <person name="Xu J.-C."/>
        </authorList>
    </citation>
    <scope>NUCLEOTIDE SEQUENCE</scope>
    <source>
        <strain evidence="1">CZ1</strain>
    </source>
</reference>
<gene>
    <name evidence="1" type="ORF">Q2T42_21895</name>
</gene>
<dbReference type="RefSeq" id="WP_316426543.1">
    <property type="nucleotide sequence ID" value="NZ_CP130144.1"/>
</dbReference>
<organism evidence="1">
    <name type="scientific">Leptolyngbya boryana CZ1</name>
    <dbReference type="NCBI Taxonomy" id="3060204"/>
    <lineage>
        <taxon>Bacteria</taxon>
        <taxon>Bacillati</taxon>
        <taxon>Cyanobacteriota</taxon>
        <taxon>Cyanophyceae</taxon>
        <taxon>Leptolyngbyales</taxon>
        <taxon>Leptolyngbyaceae</taxon>
        <taxon>Leptolyngbya group</taxon>
        <taxon>Leptolyngbya</taxon>
    </lineage>
</organism>
<sequence>MREFAVSQTAMRSETGDRSFAPIKAETIQFCAVCVASFSDGYNTYTSGVPILSDTYMTNKEILNRFRALAPGLISNLKSKEALEPLDEMN</sequence>
<evidence type="ECO:0000313" key="1">
    <source>
        <dbReference type="EMBL" id="WNZ44457.1"/>
    </source>
</evidence>